<organism evidence="3 4">
    <name type="scientific">Pontibacter diazotrophicus</name>
    <dbReference type="NCBI Taxonomy" id="1400979"/>
    <lineage>
        <taxon>Bacteria</taxon>
        <taxon>Pseudomonadati</taxon>
        <taxon>Bacteroidota</taxon>
        <taxon>Cytophagia</taxon>
        <taxon>Cytophagales</taxon>
        <taxon>Hymenobacteraceae</taxon>
        <taxon>Pontibacter</taxon>
    </lineage>
</organism>
<comment type="caution">
    <text evidence="3">The sequence shown here is derived from an EMBL/GenBank/DDBJ whole genome shotgun (WGS) entry which is preliminary data.</text>
</comment>
<dbReference type="GO" id="GO:0003677">
    <property type="term" value="F:DNA binding"/>
    <property type="evidence" value="ECO:0007669"/>
    <property type="project" value="InterPro"/>
</dbReference>
<dbReference type="CDD" id="cd00093">
    <property type="entry name" value="HTH_XRE"/>
    <property type="match status" value="1"/>
</dbReference>
<feature type="coiled-coil region" evidence="1">
    <location>
        <begin position="97"/>
        <end position="131"/>
    </location>
</feature>
<dbReference type="Pfam" id="PF12844">
    <property type="entry name" value="HTH_19"/>
    <property type="match status" value="1"/>
</dbReference>
<gene>
    <name evidence="3" type="ORF">DXT99_25910</name>
</gene>
<evidence type="ECO:0000256" key="1">
    <source>
        <dbReference type="SAM" id="Coils"/>
    </source>
</evidence>
<dbReference type="PROSITE" id="PS50943">
    <property type="entry name" value="HTH_CROC1"/>
    <property type="match status" value="1"/>
</dbReference>
<evidence type="ECO:0000313" key="4">
    <source>
        <dbReference type="Proteomes" id="UP000256708"/>
    </source>
</evidence>
<proteinExistence type="predicted"/>
<feature type="domain" description="HTH cro/C1-type" evidence="2">
    <location>
        <begin position="20"/>
        <end position="75"/>
    </location>
</feature>
<dbReference type="AlphaFoldDB" id="A0A3D8L040"/>
<protein>
    <submittedName>
        <fullName evidence="3">XRE family transcriptional regulator</fullName>
    </submittedName>
</protein>
<dbReference type="SMART" id="SM00530">
    <property type="entry name" value="HTH_XRE"/>
    <property type="match status" value="1"/>
</dbReference>
<dbReference type="EMBL" id="QRGR01000052">
    <property type="protein sequence ID" value="RDV10746.1"/>
    <property type="molecule type" value="Genomic_DNA"/>
</dbReference>
<dbReference type="Proteomes" id="UP000256708">
    <property type="component" value="Unassembled WGS sequence"/>
</dbReference>
<keyword evidence="4" id="KW-1185">Reference proteome</keyword>
<keyword evidence="1" id="KW-0175">Coiled coil</keyword>
<reference evidence="4" key="1">
    <citation type="submission" date="2018-08" db="EMBL/GenBank/DDBJ databases">
        <authorList>
            <person name="Liu Z.-W."/>
            <person name="Du Z.-J."/>
        </authorList>
    </citation>
    <scope>NUCLEOTIDE SEQUENCE [LARGE SCALE GENOMIC DNA]</scope>
    <source>
        <strain evidence="4">H4X</strain>
    </source>
</reference>
<evidence type="ECO:0000313" key="3">
    <source>
        <dbReference type="EMBL" id="RDV10746.1"/>
    </source>
</evidence>
<evidence type="ECO:0000259" key="2">
    <source>
        <dbReference type="PROSITE" id="PS50943"/>
    </source>
</evidence>
<sequence length="140" mass="16591">MLCKLKNLYMDDINTFGGRFKAFRKSRKLTGEDVGGKMRVLKTQISMIEHNKAMPPMEKMIEFAMLFPDLDLNWLLRGSGDMLVIEEQDKVDCWPLLEEEQEKLKVEKEKLEHVREKLRAEREKTEKLEELLIRHGVKTR</sequence>
<name>A0A3D8L040_9BACT</name>
<dbReference type="SUPFAM" id="SSF47413">
    <property type="entry name" value="lambda repressor-like DNA-binding domains"/>
    <property type="match status" value="1"/>
</dbReference>
<dbReference type="InterPro" id="IPR010982">
    <property type="entry name" value="Lambda_DNA-bd_dom_sf"/>
</dbReference>
<dbReference type="InterPro" id="IPR001387">
    <property type="entry name" value="Cro/C1-type_HTH"/>
</dbReference>
<accession>A0A3D8L040</accession>
<dbReference type="Gene3D" id="1.10.260.40">
    <property type="entry name" value="lambda repressor-like DNA-binding domains"/>
    <property type="match status" value="1"/>
</dbReference>